<dbReference type="GO" id="GO:0000462">
    <property type="term" value="P:maturation of SSU-rRNA from tricistronic rRNA transcript (SSU-rRNA, 5.8S rRNA, LSU-rRNA)"/>
    <property type="evidence" value="ECO:0007669"/>
    <property type="project" value="TreeGrafter"/>
</dbReference>
<sequence length="163" mass="17895">MALSQPHRASALKQQNKKHGTLGHRSKGSITKANRGRVTVKTLSKKNKFEISREQRKNKSKQIRAAKKDEAALRKRSLGSHSNPPFLVCVVPLSPNINPRPVVAALEKCDEAATVAASPQGIIHISSPRFKQRFSLVIPPVNDLYAILDAAKVRTQVADEVHA</sequence>
<dbReference type="OrthoDB" id="119302at2759"/>
<feature type="compositionally biased region" description="Basic and acidic residues" evidence="1">
    <location>
        <begin position="47"/>
        <end position="57"/>
    </location>
</feature>
<dbReference type="InterPro" id="IPR039761">
    <property type="entry name" value="Bms1/Tsr1"/>
</dbReference>
<feature type="region of interest" description="Disordered" evidence="1">
    <location>
        <begin position="1"/>
        <end position="83"/>
    </location>
</feature>
<evidence type="ECO:0000256" key="1">
    <source>
        <dbReference type="SAM" id="MobiDB-lite"/>
    </source>
</evidence>
<dbReference type="PANTHER" id="PTHR12858">
    <property type="entry name" value="RIBOSOME BIOGENESIS PROTEIN"/>
    <property type="match status" value="1"/>
</dbReference>
<organism evidence="2 3">
    <name type="scientific">Chionoecetes opilio</name>
    <name type="common">Atlantic snow crab</name>
    <name type="synonym">Cancer opilio</name>
    <dbReference type="NCBI Taxonomy" id="41210"/>
    <lineage>
        <taxon>Eukaryota</taxon>
        <taxon>Metazoa</taxon>
        <taxon>Ecdysozoa</taxon>
        <taxon>Arthropoda</taxon>
        <taxon>Crustacea</taxon>
        <taxon>Multicrustacea</taxon>
        <taxon>Malacostraca</taxon>
        <taxon>Eumalacostraca</taxon>
        <taxon>Eucarida</taxon>
        <taxon>Decapoda</taxon>
        <taxon>Pleocyemata</taxon>
        <taxon>Brachyura</taxon>
        <taxon>Eubrachyura</taxon>
        <taxon>Majoidea</taxon>
        <taxon>Majidae</taxon>
        <taxon>Chionoecetes</taxon>
    </lineage>
</organism>
<feature type="compositionally biased region" description="Basic residues" evidence="1">
    <location>
        <begin position="15"/>
        <end position="27"/>
    </location>
</feature>
<accession>A0A8J4YFB1</accession>
<dbReference type="GO" id="GO:0005525">
    <property type="term" value="F:GTP binding"/>
    <property type="evidence" value="ECO:0007669"/>
    <property type="project" value="TreeGrafter"/>
</dbReference>
<protein>
    <submittedName>
        <fullName evidence="2">Pre-rRNA-processing protein TSR1</fullName>
    </submittedName>
</protein>
<evidence type="ECO:0000313" key="3">
    <source>
        <dbReference type="Proteomes" id="UP000770661"/>
    </source>
</evidence>
<keyword evidence="3" id="KW-1185">Reference proteome</keyword>
<evidence type="ECO:0000313" key="2">
    <source>
        <dbReference type="EMBL" id="KAG0725503.1"/>
    </source>
</evidence>
<dbReference type="GO" id="GO:0003924">
    <property type="term" value="F:GTPase activity"/>
    <property type="evidence" value="ECO:0007669"/>
    <property type="project" value="TreeGrafter"/>
</dbReference>
<dbReference type="GO" id="GO:0034511">
    <property type="term" value="F:U3 snoRNA binding"/>
    <property type="evidence" value="ECO:0007669"/>
    <property type="project" value="TreeGrafter"/>
</dbReference>
<proteinExistence type="predicted"/>
<reference evidence="2" key="1">
    <citation type="submission" date="2020-07" db="EMBL/GenBank/DDBJ databases">
        <title>The High-quality genome of the commercially important snow crab, Chionoecetes opilio.</title>
        <authorList>
            <person name="Jeong J.-H."/>
            <person name="Ryu S."/>
        </authorList>
    </citation>
    <scope>NUCLEOTIDE SEQUENCE</scope>
    <source>
        <strain evidence="2">MADBK_172401_WGS</strain>
        <tissue evidence="2">Digestive gland</tissue>
    </source>
</reference>
<dbReference type="GO" id="GO:0000479">
    <property type="term" value="P:endonucleolytic cleavage of tricistronic rRNA transcript (SSU-rRNA, 5.8S rRNA, LSU-rRNA)"/>
    <property type="evidence" value="ECO:0007669"/>
    <property type="project" value="TreeGrafter"/>
</dbReference>
<dbReference type="Proteomes" id="UP000770661">
    <property type="component" value="Unassembled WGS sequence"/>
</dbReference>
<dbReference type="AlphaFoldDB" id="A0A8J4YFB1"/>
<dbReference type="EMBL" id="JACEEZ010005601">
    <property type="protein sequence ID" value="KAG0725503.1"/>
    <property type="molecule type" value="Genomic_DNA"/>
</dbReference>
<dbReference type="Pfam" id="PF22298">
    <property type="entry name" value="Tsr1_G-like"/>
    <property type="match status" value="1"/>
</dbReference>
<gene>
    <name evidence="2" type="ORF">GWK47_038563</name>
</gene>
<dbReference type="GO" id="GO:0030688">
    <property type="term" value="C:preribosome, small subunit precursor"/>
    <property type="evidence" value="ECO:0007669"/>
    <property type="project" value="TreeGrafter"/>
</dbReference>
<dbReference type="PANTHER" id="PTHR12858:SF1">
    <property type="entry name" value="PRE-RRNA-PROCESSING PROTEIN TSR1 HOMOLOG"/>
    <property type="match status" value="1"/>
</dbReference>
<comment type="caution">
    <text evidence="2">The sequence shown here is derived from an EMBL/GenBank/DDBJ whole genome shotgun (WGS) entry which is preliminary data.</text>
</comment>
<name>A0A8J4YFB1_CHIOP</name>